<gene>
    <name evidence="2" type="ORF">KP803_09690</name>
</gene>
<dbReference type="EMBL" id="JAJHVV010000005">
    <property type="protein sequence ID" value="MCK6263542.1"/>
    <property type="molecule type" value="Genomic_DNA"/>
</dbReference>
<dbReference type="NCBIfam" id="NF032891">
    <property type="entry name" value="tail_200_repeat"/>
    <property type="match status" value="3"/>
</dbReference>
<organism evidence="2 3">
    <name type="scientific">Vibrio amylolyticus</name>
    <dbReference type="NCBI Taxonomy" id="2847292"/>
    <lineage>
        <taxon>Bacteria</taxon>
        <taxon>Pseudomonadati</taxon>
        <taxon>Pseudomonadota</taxon>
        <taxon>Gammaproteobacteria</taxon>
        <taxon>Vibrionales</taxon>
        <taxon>Vibrionaceae</taxon>
        <taxon>Vibrio</taxon>
    </lineage>
</organism>
<evidence type="ECO:0000313" key="2">
    <source>
        <dbReference type="EMBL" id="MCK6263542.1"/>
    </source>
</evidence>
<sequence length="3113" mass="339544">MILSACGGDSGDGNSNEPPSREVGSISGIVYDAPVSGANVYVWEYVDGQIGKLLGRTTTDAFGNYFMSLEASNRLLLVSAQGGGYVDPLTNETVSVSNGKVLRLDSVINYEEGERHSLMVTPLTNMVAGLARFKIENGVSDSYAVNQSLQAINGLYGFDVNTTRPIDITQGGQSSFATPGHKYGALLTAYSSLSFDLIEKYGNPNNVYTSMHLADIQYRDVSSNGLLDGREVHPHTGMQTPITFGMQRVTSDLYTAGLAKHVLIVVNDPELNISGTQSSDYIEFSHQINTLGTPGGGGSGVIPPRDGDDIDTDPPEVERTDNAVLSKIDKIDVTVSDNIGIDEIGAFIQYQVGENPWQNGFWELEIPCSYDLGAGDGLCALQLNDFQRGQRVADVNVEIDTLTLDALSISPDTGESDVSAARIVVYAEDALGNKHQVGDGVPLEFEWNNKVPVINVLSESTIGSANGTYELYGTVTEQNSPITLLEISGTNLPTVETTCNPHPINPGVCEFKEPYLTQDLGSSTIFTLVAQDMVGNRGEAKHEVRRDAQAPNQAITYPTTNMDFVVVSSNGDRNHLSQRFESNTYTESNIQTKNEYLKIEHAYASEGIKNIEGVDFEDFHVSILQTNKIPYVRVLIYDPQSSGLIGSSADKLQLNVEYHESELNNGNYRFVTEITSTSHIDSEPSNIPHEKIVFDGNDYVEQMVYYIPFTSDILGGTFSSKTENSAHKLVISTTDEAGNKSALQEVYFRNTFDLPSFKVITPFIGVNVELLGLDSNGGFIPAGACQTDRDSEIRSGNKALDVASCDIISDVSNFDFLHIRLTGNAVYYQWEDDPSKDKEVHNLISSGIGVYFPLNGSQEFYLTELSAYHTGLFDYKWHNLSNGQKTYSQAKTILDEVKSALALQNNAFFGFDPTDTRYATNEDLRGTIPPTLNDEFHHRFLVEALVALADTDVLSSSVDIVAAFYDDLSHDGLANGRGANGEITIGNIKLSAETYRKVLAEYYYRNITNNHGISLSVAQAWANKISEAYPQFFGESIFGDDEGGSIDEQPPAITLKVEEGRFYEKNNRTYVAGAIDASILLEDPSGIVDDGGQKVAFNSLWFTEDDLINGIPANITPTPSDDNFNNPYEKSYRFTLNSDDPSNPDISDYIQFMLEVSATDTVGNDHGFDNPPYEAIYHLDNEPPKITYRPPTGDDDTFLNVSDTHLVLTFDVEDLVDDIVEDRSLVFTKPGSPDEVYGPVRFASNSHNNFSVNLCTEDACKYQETSIFPGDGEWTVYAQATDNLQNSISARELNAPRFKVNIDTQKPLVESETIQGKLSGNGEWRPVVTPGLSGIESVDVKLKLGSLTEYTLEKCDSQYQDCSHTTHLTGKQPEIKVQLVASDFNYSDENQFIVTAKNNAYPQNQSDVGKFTFQVDNKGPDINVTRPWVVDSRSGGSDILGKTFKVTIDSLEDDSAIASVSLYQVGNDTPIITINDVNKGEEIPISLVERDTNKIVIEEDKNIELYLKAIDEHGFESDPSTPEPVLFDREGPEIYLSGLNPDAHYLGSYQFRIDATDYVPGGDKSPEGINEESLRYWVYRDTHPGGNGTAPTDWMVPLDNSSNGTVNIEVAATDVRGNATTESFEVNVYNTAPNVTSHQFQYDDGTVINGPITQNDNINIVLNIEDEIGVESIEAFYRHSSIPSDQDGTSVTFIETPEEGGWKAALLGENLSLDGTYYFKADVFNKVRFINQEQRAVGKWNTNQRVERLGATHTITSPNNFQQYVANSTLDIEFRQSGEVPAKFVECWVRNNYQEDGVPDNDFAYSTRLPVNDPTKYSCSLETDRNIEYPATLITRTEATNGTLNIQKFTFQMMDIDTPTVEHEGSYYLHGNQVSEDLITGEKMITIDLDYKDTLSGVDISDGQNPRLFRMSGRHTIYPSMCGDSGVVGPGIVRCTYTGKYSEFLDSTSPVHEFEIRGLKDNAGNPSSNIPIELKKPNVKMALNILSPIPNEIIRGDNLEVEFEYEIHDNTRLDAFSSPIDGSFSDPKSCQSKALTNTKTWCATFRADLAEDIEGATIEIVGTDVFGEVSNTSVSVIVDNVPPIIGEHFTVSQSPDLEGYVRFTFNITDMPGSGIDKVNYSSAPNIGIPPGDDPENPGDRPEDGTGSAQYFEVPEENLSGHKLIIVQIRAFDKAGNVSQGWIEVDVSVPTIELGFSPNVEFKNTNLILDNINQSFTISTKGGAAIGLDTYELMLTPTDPELNTIKVNGSFNGSSNINEQLPSLTSREGQYDLTLKLIDKFGGELTRFDLLGGSYTNVNTVIDFNDPQIGTVTAEQTSSIPVTGKYPVEVTAVVKDQNLNEVWSQLFNRGTLEYVNPMETIPPADGSDAYTFKYLVDAGDYDVKVFANDLAENSVSHEREEVTVIESSQPFIEDISFYPNAPIGGGKETTVTILFSEPIIENDITIRLTANEGSDVGSLVKGSESWVGDNIYAVNYRGPNDDKNKTVTLEVEEGSYQSINTIPGRGESSEISINAKLPTLTSVVFSPIHQVVGGTVDVTFEFNESVTGISAKLGSESVTGLTGSGTTWEGAFVVGNTSGDHHKLTVSDFEDNWGNIGLPDTSYRLPITPTITVDHVETVNKDNVESVYISGSTERFPNGNRLSATFTSENGGGPVIKDRINVSDDRWNFNVNLKALNDGEISLVVEGQNAQAVFVEGNQTFTLEASEPSVAGVVLTPKFADDTEIVTIEASFNKPVTKPSGSTLGSNTINWSGTADSLVWQGTVEVSANINDLQLPITIKGYQDSVGNMGDDYTDTSLPLTPHITIIPIEGDVNEEQAKSLLFEGASDRFLSTDKLTLDIEGKSFIEVDINSSGAWNKVVDVSDLTSGSPISYNVSGTNEYGAVAVVASSEFTLDLTKPTVSSVSIDPEIADVHDEVQVEVEFDSRVTIPNRSNIGGIEIDWETKGSNTKTSWVGIIVVPDSIENAIKTLAVTIGGFADSNGNTGNDHTSTPLVLKPSITFNPIEDVSLEDAGELIISGVTTRFSEGQTFEISITDNNGGKIQKAATIGSGGSWSIVAKVDTLALGTISVTASGNNGYTNANTSTDFELVEDPVIVRMGNQTLSMGRLALNLAA</sequence>
<dbReference type="InterPro" id="IPR013783">
    <property type="entry name" value="Ig-like_fold"/>
</dbReference>
<evidence type="ECO:0000256" key="1">
    <source>
        <dbReference type="SAM" id="MobiDB-lite"/>
    </source>
</evidence>
<feature type="region of interest" description="Disordered" evidence="1">
    <location>
        <begin position="1"/>
        <end position="21"/>
    </location>
</feature>
<reference evidence="2" key="1">
    <citation type="submission" date="2021-11" db="EMBL/GenBank/DDBJ databases">
        <title>Vibrio ZSDE26 sp. nov. and Vibrio ZSDZ34 sp. nov., isolated from coastal seawater in Qingdao.</title>
        <authorList>
            <person name="Zhang P."/>
        </authorList>
    </citation>
    <scope>NUCLEOTIDE SEQUENCE</scope>
    <source>
        <strain evidence="2">ZSDE26</strain>
    </source>
</reference>
<keyword evidence="3" id="KW-1185">Reference proteome</keyword>
<dbReference type="InterPro" id="IPR008969">
    <property type="entry name" value="CarboxyPept-like_regulatory"/>
</dbReference>
<dbReference type="Gene3D" id="2.60.40.10">
    <property type="entry name" value="Immunoglobulins"/>
    <property type="match status" value="1"/>
</dbReference>
<evidence type="ECO:0000313" key="3">
    <source>
        <dbReference type="Proteomes" id="UP001139559"/>
    </source>
</evidence>
<dbReference type="SUPFAM" id="SSF49464">
    <property type="entry name" value="Carboxypeptidase regulatory domain-like"/>
    <property type="match status" value="1"/>
</dbReference>
<protein>
    <submittedName>
        <fullName evidence="2">Tandem large repeat</fullName>
    </submittedName>
</protein>
<dbReference type="Proteomes" id="UP001139559">
    <property type="component" value="Unassembled WGS sequence"/>
</dbReference>
<feature type="region of interest" description="Disordered" evidence="1">
    <location>
        <begin position="2119"/>
        <end position="2147"/>
    </location>
</feature>
<proteinExistence type="predicted"/>
<dbReference type="RefSeq" id="WP_248008759.1">
    <property type="nucleotide sequence ID" value="NZ_JAJHVV010000005.1"/>
</dbReference>
<name>A0A9X2BJL0_9VIBR</name>
<comment type="caution">
    <text evidence="2">The sequence shown here is derived from an EMBL/GenBank/DDBJ whole genome shotgun (WGS) entry which is preliminary data.</text>
</comment>
<dbReference type="Gene3D" id="2.60.40.1120">
    <property type="entry name" value="Carboxypeptidase-like, regulatory domain"/>
    <property type="match status" value="1"/>
</dbReference>
<accession>A0A9X2BJL0</accession>